<dbReference type="GO" id="GO:0000049">
    <property type="term" value="F:tRNA binding"/>
    <property type="evidence" value="ECO:0007669"/>
    <property type="project" value="UniProtKB-UniRule"/>
</dbReference>
<dbReference type="InterPro" id="IPR031310">
    <property type="entry name" value="Ribosomal_uL5_N"/>
</dbReference>
<evidence type="ECO:0000256" key="6">
    <source>
        <dbReference type="ARBA" id="ARBA00023274"/>
    </source>
</evidence>
<proteinExistence type="inferred from homology"/>
<dbReference type="EMBL" id="QEFH01000005">
    <property type="protein sequence ID" value="PVU71473.1"/>
    <property type="molecule type" value="Genomic_DNA"/>
</dbReference>
<evidence type="ECO:0000256" key="8">
    <source>
        <dbReference type="RuleBase" id="RU003930"/>
    </source>
</evidence>
<protein>
    <recommendedName>
        <fullName evidence="7">Large ribosomal subunit protein uL5</fullName>
    </recommendedName>
</protein>
<evidence type="ECO:0000259" key="10">
    <source>
        <dbReference type="Pfam" id="PF00673"/>
    </source>
</evidence>
<reference evidence="12" key="3">
    <citation type="submission" date="2017-05" db="EMBL/GenBank/DDBJ databases">
        <authorList>
            <person name="Song R."/>
            <person name="Chenine A.L."/>
            <person name="Ruprecht R.M."/>
        </authorList>
    </citation>
    <scope>NUCLEOTIDE SEQUENCE</scope>
    <source>
        <strain evidence="12">SCGC AB-777_F03</strain>
        <strain evidence="13">SCGC AB-777_O03</strain>
    </source>
</reference>
<sequence>MNSNKNNIMRRIIIDKVTINIGVGKPGEPLEKAEKLLKKMFPDLKPVRTKAKKRVQAWGIRPGLEIGVKLTIRGKKAEEVLKWLLKAVNNTLKESQFDKYGNFGFGIKEYVWIPGMKYDPSIGIYGMDVIVTVRRPGYRVMYRRIKRSKIPERHRTTKEEVIEYLKNNFGVNIVKE</sequence>
<dbReference type="InterPro" id="IPR031309">
    <property type="entry name" value="Ribosomal_uL5_C"/>
</dbReference>
<comment type="subunit">
    <text evidence="7">Part of the 50S ribosomal subunit; contacts the 5S rRNA and probably tRNA. Forms a bridge to the 30S subunit in the 70S ribosome.</text>
</comment>
<keyword evidence="3 7" id="KW-0699">rRNA-binding</keyword>
<dbReference type="SUPFAM" id="SSF55282">
    <property type="entry name" value="RL5-like"/>
    <property type="match status" value="1"/>
</dbReference>
<keyword evidence="6 7" id="KW-0687">Ribonucleoprotein</keyword>
<dbReference type="PANTHER" id="PTHR11994">
    <property type="entry name" value="60S RIBOSOMAL PROTEIN L11-RELATED"/>
    <property type="match status" value="1"/>
</dbReference>
<dbReference type="Pfam" id="PF00281">
    <property type="entry name" value="Ribosomal_L5"/>
    <property type="match status" value="1"/>
</dbReference>
<evidence type="ECO:0000313" key="11">
    <source>
        <dbReference type="EMBL" id="MCC5447112.1"/>
    </source>
</evidence>
<evidence type="ECO:0000256" key="1">
    <source>
        <dbReference type="ARBA" id="ARBA00008553"/>
    </source>
</evidence>
<name>A0A2T9WKT0_NANST</name>
<evidence type="ECO:0000256" key="5">
    <source>
        <dbReference type="ARBA" id="ARBA00022980"/>
    </source>
</evidence>
<keyword evidence="2 7" id="KW-0820">tRNA-binding</keyword>
<dbReference type="FunFam" id="3.30.1440.10:FF:000002">
    <property type="entry name" value="60S ribosomal protein L11"/>
    <property type="match status" value="1"/>
</dbReference>
<evidence type="ECO:0000313" key="13">
    <source>
        <dbReference type="EMBL" id="PVU71473.1"/>
    </source>
</evidence>
<dbReference type="Gene3D" id="3.30.1440.10">
    <property type="match status" value="1"/>
</dbReference>
<dbReference type="GO" id="GO:0006412">
    <property type="term" value="P:translation"/>
    <property type="evidence" value="ECO:0007669"/>
    <property type="project" value="UniProtKB-UniRule"/>
</dbReference>
<dbReference type="AlphaFoldDB" id="A0A2T9WKT0"/>
<comment type="caution">
    <text evidence="12">The sequence shown here is derived from an EMBL/GenBank/DDBJ whole genome shotgun (WGS) entry which is preliminary data.</text>
</comment>
<feature type="domain" description="Large ribosomal subunit protein uL5 N-terminal" evidence="9">
    <location>
        <begin position="7"/>
        <end position="61"/>
    </location>
</feature>
<gene>
    <name evidence="7" type="primary">rpl5</name>
    <name evidence="11" type="ORF">DDW03_001710</name>
    <name evidence="12" type="ORF">DDW03_02485</name>
    <name evidence="13" type="ORF">DDW05_00990</name>
</gene>
<dbReference type="PIRSF" id="PIRSF002161">
    <property type="entry name" value="Ribosomal_L5"/>
    <property type="match status" value="1"/>
</dbReference>
<evidence type="ECO:0000256" key="7">
    <source>
        <dbReference type="HAMAP-Rule" id="MF_01333"/>
    </source>
</evidence>
<dbReference type="Proteomes" id="UP000245908">
    <property type="component" value="Unassembled WGS sequence"/>
</dbReference>
<evidence type="ECO:0000256" key="2">
    <source>
        <dbReference type="ARBA" id="ARBA00022555"/>
    </source>
</evidence>
<evidence type="ECO:0000259" key="9">
    <source>
        <dbReference type="Pfam" id="PF00281"/>
    </source>
</evidence>
<reference evidence="12 14" key="1">
    <citation type="journal article" date="2015" name="Appl. Environ. Microbiol.">
        <title>Nanoarchaeota, Their Sulfolobales Host, and Nanoarchaeota Virus Distribution across Yellowstone National Park Hot Springs.</title>
        <authorList>
            <person name="Munson-McGee J.H."/>
            <person name="Field E.K."/>
            <person name="Bateson M."/>
            <person name="Rooney C."/>
            <person name="Stepanauskas R."/>
            <person name="Young M.J."/>
        </authorList>
    </citation>
    <scope>NUCLEOTIDE SEQUENCE [LARGE SCALE GENOMIC DNA]</scope>
    <source>
        <strain evidence="12">SCGC AB-777_F03</strain>
        <strain evidence="13">SCGC AB-777_O03</strain>
    </source>
</reference>
<feature type="domain" description="Large ribosomal subunit protein uL5 C-terminal" evidence="10">
    <location>
        <begin position="65"/>
        <end position="139"/>
    </location>
</feature>
<dbReference type="GO" id="GO:0003735">
    <property type="term" value="F:structural constituent of ribosome"/>
    <property type="evidence" value="ECO:0007669"/>
    <property type="project" value="InterPro"/>
</dbReference>
<dbReference type="GO" id="GO:0005840">
    <property type="term" value="C:ribosome"/>
    <property type="evidence" value="ECO:0007669"/>
    <property type="project" value="UniProtKB-KW"/>
</dbReference>
<dbReference type="InterPro" id="IPR022803">
    <property type="entry name" value="Ribosomal_uL5_dom_sf"/>
</dbReference>
<dbReference type="InterPro" id="IPR022804">
    <property type="entry name" value="Ribosomal_uL5_arc"/>
</dbReference>
<dbReference type="RefSeq" id="WP_228615337.1">
    <property type="nucleotide sequence ID" value="NZ_QEFP02000008.1"/>
</dbReference>
<dbReference type="GO" id="GO:1990904">
    <property type="term" value="C:ribonucleoprotein complex"/>
    <property type="evidence" value="ECO:0007669"/>
    <property type="project" value="UniProtKB-KW"/>
</dbReference>
<evidence type="ECO:0000256" key="3">
    <source>
        <dbReference type="ARBA" id="ARBA00022730"/>
    </source>
</evidence>
<dbReference type="EMBL" id="QEFP01000012">
    <property type="protein sequence ID" value="PVU68422.1"/>
    <property type="molecule type" value="Genomic_DNA"/>
</dbReference>
<evidence type="ECO:0000313" key="12">
    <source>
        <dbReference type="EMBL" id="PVU68422.1"/>
    </source>
</evidence>
<evidence type="ECO:0000313" key="14">
    <source>
        <dbReference type="Proteomes" id="UP000245908"/>
    </source>
</evidence>
<dbReference type="NCBIfam" id="NF003258">
    <property type="entry name" value="PRK04219.1"/>
    <property type="match status" value="1"/>
</dbReference>
<keyword evidence="4 7" id="KW-0694">RNA-binding</keyword>
<organism evidence="12">
    <name type="scientific">Nanobsidianus stetteri</name>
    <dbReference type="NCBI Taxonomy" id="1294122"/>
    <lineage>
        <taxon>Archaea</taxon>
        <taxon>Nanobdellota</taxon>
        <taxon>Candidatus Nanoarchaeia</taxon>
        <taxon>Nanoarchaeales</taxon>
        <taxon>Nanopusillaceae</taxon>
        <taxon>Candidatus Nanobsidianus</taxon>
    </lineage>
</organism>
<dbReference type="InterPro" id="IPR057266">
    <property type="entry name" value="Ribosomal_uL5_euk/arc-type"/>
</dbReference>
<dbReference type="InterPro" id="IPR002132">
    <property type="entry name" value="Ribosomal_uL5"/>
</dbReference>
<comment type="function">
    <text evidence="7">This is 1 of the proteins that bind and probably mediate the attachment of the 5S RNA into the large ribosomal subunit, where it forms part of the central protuberance. In the 70S ribosome it contacts protein S13 of the 30S subunit (bridge B1b), connecting the 2 subunits; this bridge is implicated in subunit movement. May contact the P site tRNA; the 5S rRNA and some of its associated proteins might help stabilize positioning of ribosome-bound tRNAs.</text>
</comment>
<dbReference type="EMBL" id="QEFP02000008">
    <property type="protein sequence ID" value="MCC5447112.1"/>
    <property type="molecule type" value="Genomic_DNA"/>
</dbReference>
<dbReference type="Pfam" id="PF00673">
    <property type="entry name" value="Ribosomal_L5_C"/>
    <property type="match status" value="1"/>
</dbReference>
<comment type="similarity">
    <text evidence="1 7 8">Belongs to the universal ribosomal protein uL5 family.</text>
</comment>
<accession>A0A2T9WKT0</accession>
<reference evidence="11" key="4">
    <citation type="submission" date="2021-11" db="EMBL/GenBank/DDBJ databases">
        <authorList>
            <person name="Munson-Mcgee J."/>
            <person name="Field E."/>
            <person name="Bateson M."/>
            <person name="Rooney C."/>
            <person name="Stepanauskas R."/>
            <person name="Young M."/>
        </authorList>
    </citation>
    <scope>NUCLEOTIDE SEQUENCE</scope>
    <source>
        <strain evidence="11">SCGC AB-777_F03</strain>
    </source>
</reference>
<keyword evidence="5 7" id="KW-0689">Ribosomal protein</keyword>
<reference evidence="11" key="2">
    <citation type="submission" date="2017-05" db="EMBL/GenBank/DDBJ databases">
        <authorList>
            <person name="Munson-Mcgee J.H."/>
        </authorList>
    </citation>
    <scope>NUCLEOTIDE SEQUENCE</scope>
    <source>
        <strain evidence="11">SCGC AB-777_F03</strain>
    </source>
</reference>
<evidence type="ECO:0000256" key="4">
    <source>
        <dbReference type="ARBA" id="ARBA00022884"/>
    </source>
</evidence>
<dbReference type="HAMAP" id="MF_01333_A">
    <property type="entry name" value="Ribosomal_uL5_A"/>
    <property type="match status" value="1"/>
</dbReference>
<dbReference type="GO" id="GO:0019843">
    <property type="term" value="F:rRNA binding"/>
    <property type="evidence" value="ECO:0007669"/>
    <property type="project" value="UniProtKB-UniRule"/>
</dbReference>
<dbReference type="Proteomes" id="UP000245509">
    <property type="component" value="Unassembled WGS sequence"/>
</dbReference>